<evidence type="ECO:0000313" key="6">
    <source>
        <dbReference type="Proteomes" id="UP000663881"/>
    </source>
</evidence>
<dbReference type="InterPro" id="IPR036396">
    <property type="entry name" value="Cyt_P450_sf"/>
</dbReference>
<feature type="non-terminal residue" evidence="5">
    <location>
        <position position="1"/>
    </location>
</feature>
<organism evidence="5 6">
    <name type="scientific">Adineta steineri</name>
    <dbReference type="NCBI Taxonomy" id="433720"/>
    <lineage>
        <taxon>Eukaryota</taxon>
        <taxon>Metazoa</taxon>
        <taxon>Spiralia</taxon>
        <taxon>Gnathifera</taxon>
        <taxon>Rotifera</taxon>
        <taxon>Eurotatoria</taxon>
        <taxon>Bdelloidea</taxon>
        <taxon>Adinetida</taxon>
        <taxon>Adinetidae</taxon>
        <taxon>Adineta</taxon>
    </lineage>
</organism>
<dbReference type="GO" id="GO:0005789">
    <property type="term" value="C:endoplasmic reticulum membrane"/>
    <property type="evidence" value="ECO:0007669"/>
    <property type="project" value="UniProtKB-SubCell"/>
</dbReference>
<keyword evidence="4" id="KW-0472">Membrane</keyword>
<dbReference type="Gene3D" id="1.10.630.10">
    <property type="entry name" value="Cytochrome P450"/>
    <property type="match status" value="1"/>
</dbReference>
<protein>
    <recommendedName>
        <fullName evidence="7">Cytochrome P450</fullName>
    </recommendedName>
</protein>
<dbReference type="Proteomes" id="UP000663881">
    <property type="component" value="Unassembled WGS sequence"/>
</dbReference>
<comment type="subcellular location">
    <subcellularLocation>
        <location evidence="1">Endoplasmic reticulum membrane</location>
    </subcellularLocation>
</comment>
<feature type="non-terminal residue" evidence="5">
    <location>
        <position position="136"/>
    </location>
</feature>
<evidence type="ECO:0000256" key="2">
    <source>
        <dbReference type="ARBA" id="ARBA00010617"/>
    </source>
</evidence>
<dbReference type="Pfam" id="PF00067">
    <property type="entry name" value="p450"/>
    <property type="match status" value="1"/>
</dbReference>
<evidence type="ECO:0000256" key="3">
    <source>
        <dbReference type="ARBA" id="ARBA00022824"/>
    </source>
</evidence>
<dbReference type="GO" id="GO:0016705">
    <property type="term" value="F:oxidoreductase activity, acting on paired donors, with incorporation or reduction of molecular oxygen"/>
    <property type="evidence" value="ECO:0007669"/>
    <property type="project" value="InterPro"/>
</dbReference>
<dbReference type="InterPro" id="IPR050196">
    <property type="entry name" value="Cytochrome_P450_Monoox"/>
</dbReference>
<dbReference type="SUPFAM" id="SSF48264">
    <property type="entry name" value="Cytochrome P450"/>
    <property type="match status" value="1"/>
</dbReference>
<dbReference type="EMBL" id="CAJOAY010030003">
    <property type="protein sequence ID" value="CAF4416503.1"/>
    <property type="molecule type" value="Genomic_DNA"/>
</dbReference>
<dbReference type="PANTHER" id="PTHR24291:SF189">
    <property type="entry name" value="CYTOCHROME P450 4C3-RELATED"/>
    <property type="match status" value="1"/>
</dbReference>
<dbReference type="GO" id="GO:0004497">
    <property type="term" value="F:monooxygenase activity"/>
    <property type="evidence" value="ECO:0007669"/>
    <property type="project" value="InterPro"/>
</dbReference>
<dbReference type="GO" id="GO:0005506">
    <property type="term" value="F:iron ion binding"/>
    <property type="evidence" value="ECO:0007669"/>
    <property type="project" value="InterPro"/>
</dbReference>
<dbReference type="AlphaFoldDB" id="A0A820QC83"/>
<evidence type="ECO:0000256" key="1">
    <source>
        <dbReference type="ARBA" id="ARBA00004586"/>
    </source>
</evidence>
<evidence type="ECO:0008006" key="7">
    <source>
        <dbReference type="Google" id="ProtNLM"/>
    </source>
</evidence>
<dbReference type="InterPro" id="IPR001128">
    <property type="entry name" value="Cyt_P450"/>
</dbReference>
<name>A0A820QC83_9BILA</name>
<reference evidence="5" key="1">
    <citation type="submission" date="2021-02" db="EMBL/GenBank/DDBJ databases">
        <authorList>
            <person name="Nowell W R."/>
        </authorList>
    </citation>
    <scope>NUCLEOTIDE SEQUENCE</scope>
</reference>
<comment type="similarity">
    <text evidence="2">Belongs to the cytochrome P450 family.</text>
</comment>
<gene>
    <name evidence="5" type="ORF">OKA104_LOCUS52264</name>
</gene>
<dbReference type="PANTHER" id="PTHR24291">
    <property type="entry name" value="CYTOCHROME P450 FAMILY 4"/>
    <property type="match status" value="1"/>
</dbReference>
<evidence type="ECO:0000256" key="4">
    <source>
        <dbReference type="ARBA" id="ARBA00023136"/>
    </source>
</evidence>
<accession>A0A820QC83</accession>
<sequence length="136" mass="15877">AKGTHLKAQLDGEHNDFVQATVRIGDIINKRMRSPWLWPSCIFNRLPIGREHTKLLNILHSFSRKIIEERLVTFNAKQMINNDDKKCTHRLVFLDCLLTQMQEKKLSFDDIHEEVDTFMFAGHDTTAAAINFFCYL</sequence>
<keyword evidence="3" id="KW-0256">Endoplasmic reticulum</keyword>
<evidence type="ECO:0000313" key="5">
    <source>
        <dbReference type="EMBL" id="CAF4416503.1"/>
    </source>
</evidence>
<comment type="caution">
    <text evidence="5">The sequence shown here is derived from an EMBL/GenBank/DDBJ whole genome shotgun (WGS) entry which is preliminary data.</text>
</comment>
<proteinExistence type="inferred from homology"/>
<dbReference type="GO" id="GO:0020037">
    <property type="term" value="F:heme binding"/>
    <property type="evidence" value="ECO:0007669"/>
    <property type="project" value="InterPro"/>
</dbReference>